<feature type="domain" description="VOC" evidence="2">
    <location>
        <begin position="43"/>
        <end position="187"/>
    </location>
</feature>
<dbReference type="STRING" id="1121895.GCA_000378485_00333"/>
<evidence type="ECO:0000256" key="1">
    <source>
        <dbReference type="ARBA" id="ARBA00022723"/>
    </source>
</evidence>
<dbReference type="SUPFAM" id="SSF54427">
    <property type="entry name" value="NTF2-like"/>
    <property type="match status" value="1"/>
</dbReference>
<protein>
    <submittedName>
        <fullName evidence="3">Glyoxalase</fullName>
    </submittedName>
</protein>
<dbReference type="InterPro" id="IPR051785">
    <property type="entry name" value="MMCE/EMCE_epimerase"/>
</dbReference>
<dbReference type="InterPro" id="IPR037401">
    <property type="entry name" value="SnoaL-like"/>
</dbReference>
<proteinExistence type="predicted"/>
<comment type="caution">
    <text evidence="3">The sequence shown here is derived from an EMBL/GenBank/DDBJ whole genome shotgun (WGS) entry which is preliminary data.</text>
</comment>
<evidence type="ECO:0000313" key="3">
    <source>
        <dbReference type="EMBL" id="KGO88447.1"/>
    </source>
</evidence>
<dbReference type="Gene3D" id="3.10.180.10">
    <property type="entry name" value="2,3-Dihydroxybiphenyl 1,2-Dioxygenase, domain 1"/>
    <property type="match status" value="1"/>
</dbReference>
<dbReference type="Pfam" id="PF00903">
    <property type="entry name" value="Glyoxalase"/>
    <property type="match status" value="1"/>
</dbReference>
<accession>A0A0A2M710</accession>
<dbReference type="PANTHER" id="PTHR43048:SF6">
    <property type="entry name" value="BLR8189 PROTEIN"/>
    <property type="match status" value="1"/>
</dbReference>
<dbReference type="InterPro" id="IPR004360">
    <property type="entry name" value="Glyas_Fos-R_dOase_dom"/>
</dbReference>
<dbReference type="SUPFAM" id="SSF54593">
    <property type="entry name" value="Glyoxalase/Bleomycin resistance protein/Dihydroxybiphenyl dioxygenase"/>
    <property type="match status" value="1"/>
</dbReference>
<organism evidence="3 4">
    <name type="scientific">Flavobacterium rivuli WB 3.3-2 = DSM 21788</name>
    <dbReference type="NCBI Taxonomy" id="1121895"/>
    <lineage>
        <taxon>Bacteria</taxon>
        <taxon>Pseudomonadati</taxon>
        <taxon>Bacteroidota</taxon>
        <taxon>Flavobacteriia</taxon>
        <taxon>Flavobacteriales</taxon>
        <taxon>Flavobacteriaceae</taxon>
        <taxon>Flavobacterium</taxon>
    </lineage>
</organism>
<reference evidence="3 4" key="1">
    <citation type="submission" date="2013-09" db="EMBL/GenBank/DDBJ databases">
        <authorList>
            <person name="Zeng Z."/>
            <person name="Chen C."/>
        </authorList>
    </citation>
    <scope>NUCLEOTIDE SEQUENCE [LARGE SCALE GENOMIC DNA]</scope>
    <source>
        <strain evidence="3 4">WB 3.3-2</strain>
    </source>
</reference>
<sequence>MKTIKNRSARNILVTPAIAFLSVVLFLTLSEKASAQNGAGIQGVEHVGINVPDLEKGVAFFTDVLGFTPVTQIGPLPLDAGWKQANHVNPGTGAVTIKMFSAGTGANIEIICYADSKGNKVQPNTDDVGATHIAFYTTDIYAAVKYLKAKGVKIIGEPYVTQGGDTVGETWVYFETPWGSKLELVSYPNGKGYEKINPKVILWSPKDAAENTSFSSKNEVENLSINKALVQRHLEIWNEKDQDTRTAAMAKIYAKNIEMVDRSFIATGNDEISKFVEEVQKKNPDFKFMAKSVEGHHNIIRLYWQFGPVSKPATITGMDIFVLENGKVKKMYVFVDDVK</sequence>
<gene>
    <name evidence="3" type="ORF">Q765_00620</name>
</gene>
<dbReference type="AlphaFoldDB" id="A0A0A2M710"/>
<dbReference type="OrthoDB" id="2613830at2"/>
<dbReference type="InterPro" id="IPR037523">
    <property type="entry name" value="VOC_core"/>
</dbReference>
<dbReference type="GO" id="GO:0046491">
    <property type="term" value="P:L-methylmalonyl-CoA metabolic process"/>
    <property type="evidence" value="ECO:0007669"/>
    <property type="project" value="TreeGrafter"/>
</dbReference>
<evidence type="ECO:0000259" key="2">
    <source>
        <dbReference type="PROSITE" id="PS51819"/>
    </source>
</evidence>
<dbReference type="InterPro" id="IPR029068">
    <property type="entry name" value="Glyas_Bleomycin-R_OHBP_Dase"/>
</dbReference>
<dbReference type="GO" id="GO:0046872">
    <property type="term" value="F:metal ion binding"/>
    <property type="evidence" value="ECO:0007669"/>
    <property type="project" value="UniProtKB-KW"/>
</dbReference>
<dbReference type="PROSITE" id="PS51819">
    <property type="entry name" value="VOC"/>
    <property type="match status" value="1"/>
</dbReference>
<dbReference type="InterPro" id="IPR032710">
    <property type="entry name" value="NTF2-like_dom_sf"/>
</dbReference>
<dbReference type="Pfam" id="PF12680">
    <property type="entry name" value="SnoaL_2"/>
    <property type="match status" value="1"/>
</dbReference>
<evidence type="ECO:0000313" key="4">
    <source>
        <dbReference type="Proteomes" id="UP000030152"/>
    </source>
</evidence>
<dbReference type="eggNOG" id="COG0346">
    <property type="taxonomic scope" value="Bacteria"/>
</dbReference>
<keyword evidence="1" id="KW-0479">Metal-binding</keyword>
<dbReference type="EMBL" id="JRLX01000001">
    <property type="protein sequence ID" value="KGO88447.1"/>
    <property type="molecule type" value="Genomic_DNA"/>
</dbReference>
<keyword evidence="4" id="KW-1185">Reference proteome</keyword>
<dbReference type="RefSeq" id="WP_020211455.1">
    <property type="nucleotide sequence ID" value="NZ_JRLX01000001.1"/>
</dbReference>
<dbReference type="PANTHER" id="PTHR43048">
    <property type="entry name" value="METHYLMALONYL-COA EPIMERASE"/>
    <property type="match status" value="1"/>
</dbReference>
<dbReference type="Proteomes" id="UP000030152">
    <property type="component" value="Unassembled WGS sequence"/>
</dbReference>
<name>A0A0A2M710_9FLAO</name>
<dbReference type="Gene3D" id="3.10.450.50">
    <property type="match status" value="1"/>
</dbReference>
<dbReference type="GO" id="GO:0004493">
    <property type="term" value="F:methylmalonyl-CoA epimerase activity"/>
    <property type="evidence" value="ECO:0007669"/>
    <property type="project" value="TreeGrafter"/>
</dbReference>